<keyword evidence="3 6" id="KW-0479">Metal-binding</keyword>
<evidence type="ECO:0000256" key="2">
    <source>
        <dbReference type="ARBA" id="ARBA00008766"/>
    </source>
</evidence>
<dbReference type="PANTHER" id="PTHR43226:SF4">
    <property type="entry name" value="XAA-PRO AMINOPEPTIDASE 3"/>
    <property type="match status" value="1"/>
</dbReference>
<dbReference type="Pfam" id="PF05195">
    <property type="entry name" value="AMP_N"/>
    <property type="match status" value="1"/>
</dbReference>
<feature type="transmembrane region" description="Helical" evidence="7">
    <location>
        <begin position="36"/>
        <end position="55"/>
    </location>
</feature>
<dbReference type="InterPro" id="IPR052433">
    <property type="entry name" value="X-Pro_dipept-like"/>
</dbReference>
<keyword evidence="7" id="KW-0472">Membrane</keyword>
<gene>
    <name evidence="10" type="ORF">PhCBS80983_g01974</name>
</gene>
<dbReference type="SUPFAM" id="SSF53092">
    <property type="entry name" value="Creatinase/prolidase N-terminal domain"/>
    <property type="match status" value="1"/>
</dbReference>
<dbReference type="STRING" id="109895.A0A507E8Q6"/>
<dbReference type="GO" id="GO:0030145">
    <property type="term" value="F:manganese ion binding"/>
    <property type="evidence" value="ECO:0007669"/>
    <property type="project" value="InterPro"/>
</dbReference>
<keyword evidence="7" id="KW-1133">Transmembrane helix</keyword>
<evidence type="ECO:0000256" key="1">
    <source>
        <dbReference type="ARBA" id="ARBA00001936"/>
    </source>
</evidence>
<evidence type="ECO:0000256" key="4">
    <source>
        <dbReference type="ARBA" id="ARBA00022801"/>
    </source>
</evidence>
<evidence type="ECO:0000259" key="9">
    <source>
        <dbReference type="Pfam" id="PF05195"/>
    </source>
</evidence>
<dbReference type="PANTHER" id="PTHR43226">
    <property type="entry name" value="XAA-PRO AMINOPEPTIDASE 3"/>
    <property type="match status" value="1"/>
</dbReference>
<evidence type="ECO:0000256" key="5">
    <source>
        <dbReference type="ARBA" id="ARBA00023211"/>
    </source>
</evidence>
<dbReference type="PROSITE" id="PS00491">
    <property type="entry name" value="PROLINE_PEPTIDASE"/>
    <property type="match status" value="1"/>
</dbReference>
<feature type="domain" description="Aminopeptidase P N-terminal" evidence="9">
    <location>
        <begin position="100"/>
        <end position="205"/>
    </location>
</feature>
<evidence type="ECO:0000313" key="11">
    <source>
        <dbReference type="Proteomes" id="UP000318582"/>
    </source>
</evidence>
<dbReference type="GO" id="GO:0006508">
    <property type="term" value="P:proteolysis"/>
    <property type="evidence" value="ECO:0007669"/>
    <property type="project" value="TreeGrafter"/>
</dbReference>
<dbReference type="InterPro" id="IPR001131">
    <property type="entry name" value="Peptidase_M24B_aminopep-P_CS"/>
</dbReference>
<keyword evidence="5" id="KW-0464">Manganese</keyword>
<proteinExistence type="inferred from homology"/>
<keyword evidence="7" id="KW-0812">Transmembrane</keyword>
<dbReference type="InterPro" id="IPR000994">
    <property type="entry name" value="Pept_M24"/>
</dbReference>
<name>A0A507E8Q6_9FUNG</name>
<dbReference type="Proteomes" id="UP000318582">
    <property type="component" value="Unassembled WGS sequence"/>
</dbReference>
<accession>A0A507E8Q6</accession>
<dbReference type="Pfam" id="PF00557">
    <property type="entry name" value="Peptidase_M24"/>
    <property type="match status" value="1"/>
</dbReference>
<feature type="domain" description="Peptidase M24" evidence="8">
    <location>
        <begin position="257"/>
        <end position="542"/>
    </location>
</feature>
<dbReference type="EMBL" id="QEAQ01000018">
    <property type="protein sequence ID" value="TPX60121.1"/>
    <property type="molecule type" value="Genomic_DNA"/>
</dbReference>
<sequence length="552" mass="61308">MGIDTERSEVLTAQELRADASAASPSVRRPMRLRRCVILLAAGVFCFLWRAQLLFPDAGPRAGYKIPDRCPLKGPDSDRALFPENRLVFAGLFWRTYPESDGLVALSSGSRPGRDDSDMELAQWRTSSNVMYLLGEFQISDAVVLLEVQGGFDSKRPKLDVILFLPNQTQRETIFMGGFPDTQVFRDEFGVKQVKALHEFVAHVGSRLVLTTSKRELAKTLDPTGEEELPSIEENDTVKDLFVQARFVKSPDELVKIAYASQTAAWVHRMVAAQLQRSAPVNEITLASLFNHLSALCGSRLQAYPAIVGAGRHASILHYRTGENATSGYAPILADPPTFVLIDAAGEYQGYASDLTRTYVRRVKWSPKMKLIHEMVRKAQQAALDAFAEDVELAKVNEVAFRSLLTSLIEHKFFLPGYDVDKLMREGAYYVFMPHGLGHPVGLDVHDPTPAKYHLSGAQALAAAGYPTVPTPPFVTLSGPHVNHLIFRGFAMTIEPGIYFIPALWKVLREDPSSIGRFVNWDVVVRFEDVGGVRIEDVVMIDHSGQKLIVTR</sequence>
<dbReference type="SUPFAM" id="SSF55920">
    <property type="entry name" value="Creatinase/aminopeptidase"/>
    <property type="match status" value="1"/>
</dbReference>
<dbReference type="InterPro" id="IPR029149">
    <property type="entry name" value="Creatin/AminoP/Spt16_N"/>
</dbReference>
<keyword evidence="4" id="KW-0378">Hydrolase</keyword>
<reference evidence="10 11" key="1">
    <citation type="journal article" date="2019" name="Sci. Rep.">
        <title>Comparative genomics of chytrid fungi reveal insights into the obligate biotrophic and pathogenic lifestyle of Synchytrium endobioticum.</title>
        <authorList>
            <person name="van de Vossenberg B.T.L.H."/>
            <person name="Warris S."/>
            <person name="Nguyen H.D.T."/>
            <person name="van Gent-Pelzer M.P.E."/>
            <person name="Joly D.L."/>
            <person name="van de Geest H.C."/>
            <person name="Bonants P.J.M."/>
            <person name="Smith D.S."/>
            <person name="Levesque C.A."/>
            <person name="van der Lee T.A.J."/>
        </authorList>
    </citation>
    <scope>NUCLEOTIDE SEQUENCE [LARGE SCALE GENOMIC DNA]</scope>
    <source>
        <strain evidence="10 11">CBS 809.83</strain>
    </source>
</reference>
<evidence type="ECO:0000313" key="10">
    <source>
        <dbReference type="EMBL" id="TPX60121.1"/>
    </source>
</evidence>
<evidence type="ECO:0000256" key="3">
    <source>
        <dbReference type="ARBA" id="ARBA00022723"/>
    </source>
</evidence>
<keyword evidence="11" id="KW-1185">Reference proteome</keyword>
<dbReference type="GO" id="GO:0070006">
    <property type="term" value="F:metalloaminopeptidase activity"/>
    <property type="evidence" value="ECO:0007669"/>
    <property type="project" value="InterPro"/>
</dbReference>
<dbReference type="InterPro" id="IPR007865">
    <property type="entry name" value="Aminopep_P_N"/>
</dbReference>
<dbReference type="Gene3D" id="3.90.230.10">
    <property type="entry name" value="Creatinase/methionine aminopeptidase superfamily"/>
    <property type="match status" value="1"/>
</dbReference>
<organism evidence="10 11">
    <name type="scientific">Powellomyces hirtus</name>
    <dbReference type="NCBI Taxonomy" id="109895"/>
    <lineage>
        <taxon>Eukaryota</taxon>
        <taxon>Fungi</taxon>
        <taxon>Fungi incertae sedis</taxon>
        <taxon>Chytridiomycota</taxon>
        <taxon>Chytridiomycota incertae sedis</taxon>
        <taxon>Chytridiomycetes</taxon>
        <taxon>Spizellomycetales</taxon>
        <taxon>Powellomycetaceae</taxon>
        <taxon>Powellomyces</taxon>
    </lineage>
</organism>
<comment type="similarity">
    <text evidence="2 6">Belongs to the peptidase M24B family.</text>
</comment>
<evidence type="ECO:0000259" key="8">
    <source>
        <dbReference type="Pfam" id="PF00557"/>
    </source>
</evidence>
<dbReference type="AlphaFoldDB" id="A0A507E8Q6"/>
<protein>
    <recommendedName>
        <fullName evidence="12">Aminopeptidase P N-terminal domain-containing protein</fullName>
    </recommendedName>
</protein>
<evidence type="ECO:0000256" key="7">
    <source>
        <dbReference type="SAM" id="Phobius"/>
    </source>
</evidence>
<evidence type="ECO:0008006" key="12">
    <source>
        <dbReference type="Google" id="ProtNLM"/>
    </source>
</evidence>
<comment type="caution">
    <text evidence="10">The sequence shown here is derived from an EMBL/GenBank/DDBJ whole genome shotgun (WGS) entry which is preliminary data.</text>
</comment>
<evidence type="ECO:0000256" key="6">
    <source>
        <dbReference type="RuleBase" id="RU000590"/>
    </source>
</evidence>
<comment type="cofactor">
    <cofactor evidence="1">
        <name>Mn(2+)</name>
        <dbReference type="ChEBI" id="CHEBI:29035"/>
    </cofactor>
</comment>
<dbReference type="Gene3D" id="3.40.350.10">
    <property type="entry name" value="Creatinase/prolidase N-terminal domain"/>
    <property type="match status" value="1"/>
</dbReference>
<dbReference type="InterPro" id="IPR036005">
    <property type="entry name" value="Creatinase/aminopeptidase-like"/>
</dbReference>